<name>A0ABX1GLP7_9FLAO</name>
<keyword evidence="2" id="KW-1185">Reference proteome</keyword>
<reference evidence="1 2" key="1">
    <citation type="submission" date="2020-04" db="EMBL/GenBank/DDBJ databases">
        <authorList>
            <person name="Yoon J."/>
        </authorList>
    </citation>
    <scope>NUCLEOTIDE SEQUENCE [LARGE SCALE GENOMIC DNA]</scope>
    <source>
        <strain evidence="1 2">DJ-13</strain>
    </source>
</reference>
<gene>
    <name evidence="1" type="ORF">HCU67_02460</name>
</gene>
<dbReference type="RefSeq" id="WP_168551020.1">
    <property type="nucleotide sequence ID" value="NZ_JAAWWL010000001.1"/>
</dbReference>
<evidence type="ECO:0000313" key="2">
    <source>
        <dbReference type="Proteomes" id="UP000718451"/>
    </source>
</evidence>
<accession>A0ABX1GLP7</accession>
<proteinExistence type="predicted"/>
<comment type="caution">
    <text evidence="1">The sequence shown here is derived from an EMBL/GenBank/DDBJ whole genome shotgun (WGS) entry which is preliminary data.</text>
</comment>
<dbReference type="Gene3D" id="3.40.50.2300">
    <property type="match status" value="1"/>
</dbReference>
<dbReference type="Proteomes" id="UP000718451">
    <property type="component" value="Unassembled WGS sequence"/>
</dbReference>
<dbReference type="SUPFAM" id="SSF52172">
    <property type="entry name" value="CheY-like"/>
    <property type="match status" value="1"/>
</dbReference>
<dbReference type="EMBL" id="JAAWWL010000001">
    <property type="protein sequence ID" value="NKI30789.1"/>
    <property type="molecule type" value="Genomic_DNA"/>
</dbReference>
<protein>
    <submittedName>
        <fullName evidence="1">Response regulator transcription factor</fullName>
    </submittedName>
</protein>
<sequence>MNDSITIDGSKKIVPYLDTIGALNVLIVDNHKLTCKAYSMLVDEAFKEGYLPKIKTTALNSCREVYEVVTNNSSISFDLILLEIGLPNYPEKDIFNGEDLGKLIRGHWPKSKILVATSLNDDYRLQTILKSLNPEGMVLKNEICEHKLIFAIQKVLSGVPFYSPTVLKVIKNQFIKDNGISFQERKFLYLLSTGVQSKEIPNYLPWSKSKVEKQKRILKEKLGVEEKSAWGLIHQAKKLGII</sequence>
<evidence type="ECO:0000313" key="1">
    <source>
        <dbReference type="EMBL" id="NKI30789.1"/>
    </source>
</evidence>
<dbReference type="InterPro" id="IPR011006">
    <property type="entry name" value="CheY-like_superfamily"/>
</dbReference>
<organism evidence="1 2">
    <name type="scientific">Croceivirga thetidis</name>
    <dbReference type="NCBI Taxonomy" id="2721623"/>
    <lineage>
        <taxon>Bacteria</taxon>
        <taxon>Pseudomonadati</taxon>
        <taxon>Bacteroidota</taxon>
        <taxon>Flavobacteriia</taxon>
        <taxon>Flavobacteriales</taxon>
        <taxon>Flavobacteriaceae</taxon>
        <taxon>Croceivirga</taxon>
    </lineage>
</organism>